<dbReference type="HAMAP" id="MF_01201">
    <property type="entry name" value="Ala_racemase"/>
    <property type="match status" value="1"/>
</dbReference>
<keyword evidence="7" id="KW-1185">Reference proteome</keyword>
<dbReference type="RefSeq" id="WP_249514590.1">
    <property type="nucleotide sequence ID" value="NZ_CP093366.1"/>
</dbReference>
<proteinExistence type="inferred from homology"/>
<dbReference type="GO" id="GO:0008784">
    <property type="term" value="F:alanine racemase activity"/>
    <property type="evidence" value="ECO:0007669"/>
    <property type="project" value="UniProtKB-EC"/>
</dbReference>
<gene>
    <name evidence="6" type="primary">alr</name>
    <name evidence="6" type="ORF">MOO45_01100</name>
</gene>
<dbReference type="Pfam" id="PF00842">
    <property type="entry name" value="Ala_racemase_C"/>
    <property type="match status" value="1"/>
</dbReference>
<evidence type="ECO:0000256" key="1">
    <source>
        <dbReference type="ARBA" id="ARBA00001933"/>
    </source>
</evidence>
<comment type="function">
    <text evidence="4">Catalyzes the interconversion of L-alanine and D-alanine. May also act on other amino acids.</text>
</comment>
<comment type="similarity">
    <text evidence="4">Belongs to the alanine racemase family.</text>
</comment>
<feature type="domain" description="Alanine racemase C-terminal" evidence="5">
    <location>
        <begin position="243"/>
        <end position="368"/>
    </location>
</feature>
<evidence type="ECO:0000256" key="2">
    <source>
        <dbReference type="ARBA" id="ARBA00022898"/>
    </source>
</evidence>
<dbReference type="PANTHER" id="PTHR30511">
    <property type="entry name" value="ALANINE RACEMASE"/>
    <property type="match status" value="1"/>
</dbReference>
<dbReference type="PANTHER" id="PTHR30511:SF0">
    <property type="entry name" value="ALANINE RACEMASE, CATABOLIC-RELATED"/>
    <property type="match status" value="1"/>
</dbReference>
<reference evidence="6" key="1">
    <citation type="journal article" date="2022" name="Int. J. Syst. Evol. Microbiol.">
        <title>Apilactobacillus apisilvae sp. nov., Nicolia spurrieriana gen. nov. sp. nov., Bombilactobacillus folatiphilus sp. nov. and Bombilactobacillus thymidiniphilus sp. nov., four new lactic acid bacterial isolates from stingless bees Tetragonula carbonaria and Austroplebeia australis.</title>
        <authorList>
            <person name="Oliphant S.A."/>
            <person name="Watson-Haigh N.S."/>
            <person name="Sumby K.M."/>
            <person name="Gardner J."/>
            <person name="Groom S."/>
            <person name="Jiranek V."/>
        </authorList>
    </citation>
    <scope>NUCLEOTIDE SEQUENCE</scope>
    <source>
        <strain evidence="6">SG4_D2</strain>
    </source>
</reference>
<comment type="pathway">
    <text evidence="4">Amino-acid biosynthesis; D-alanine biosynthesis; D-alanine from L-alanine: step 1/1.</text>
</comment>
<keyword evidence="2 4" id="KW-0663">Pyridoxal phosphate</keyword>
<evidence type="ECO:0000259" key="5">
    <source>
        <dbReference type="SMART" id="SM01005"/>
    </source>
</evidence>
<feature type="binding site" evidence="4">
    <location>
        <position position="311"/>
    </location>
    <ligand>
        <name>substrate</name>
    </ligand>
</feature>
<dbReference type="InterPro" id="IPR029066">
    <property type="entry name" value="PLP-binding_barrel"/>
</dbReference>
<dbReference type="EC" id="5.1.1.1" evidence="4"/>
<dbReference type="Gene3D" id="2.40.37.10">
    <property type="entry name" value="Lyase, Ornithine Decarboxylase, Chain A, domain 1"/>
    <property type="match status" value="1"/>
</dbReference>
<organism evidence="6 7">
    <name type="scientific">Bombilactobacillus folatiphilus</name>
    <dbReference type="NCBI Taxonomy" id="2923362"/>
    <lineage>
        <taxon>Bacteria</taxon>
        <taxon>Bacillati</taxon>
        <taxon>Bacillota</taxon>
        <taxon>Bacilli</taxon>
        <taxon>Lactobacillales</taxon>
        <taxon>Lactobacillaceae</taxon>
        <taxon>Bombilactobacillus</taxon>
    </lineage>
</organism>
<keyword evidence="3 4" id="KW-0413">Isomerase</keyword>
<dbReference type="CDD" id="cd00430">
    <property type="entry name" value="PLPDE_III_AR"/>
    <property type="match status" value="1"/>
</dbReference>
<dbReference type="InterPro" id="IPR011079">
    <property type="entry name" value="Ala_racemase_C"/>
</dbReference>
<comment type="cofactor">
    <cofactor evidence="1 4">
        <name>pyridoxal 5'-phosphate</name>
        <dbReference type="ChEBI" id="CHEBI:597326"/>
    </cofactor>
</comment>
<feature type="active site" description="Proton acceptor; specific for D-alanine" evidence="4">
    <location>
        <position position="40"/>
    </location>
</feature>
<dbReference type="InterPro" id="IPR001608">
    <property type="entry name" value="Ala_racemase_N"/>
</dbReference>
<feature type="modified residue" description="N6-(pyridoxal phosphate)lysine" evidence="4">
    <location>
        <position position="40"/>
    </location>
</feature>
<sequence>MQPSIHRPTVIQIDRDALRNNYLQARQLAGSEKRIFAVVKADAYHHGAVVVAQILHELQVDGFCVATIDEALELRTAGITEQILVLGLIPVQQAPLAAQNDISVAVGDLTWLQTAAFTVRSPLKVHLALDTGMGRIGFREKSALVEACQFLKTQPQLIPEGIFTHFATADELSDDYFQQQLAQFEFLIQDLPITFENVHCANSATSLWHRQAPGNLIRLGIGLYGLNPAGSHSKQLPYSLQPALSLTSQIVAIKQLPAGQSISYGATYTTEQPEIIATVPLGYADGWQRRMTGSKVLVDGHLCPIVGRICMDQLMIKVPKFYPLGTLVTFIGQQNQQTLSADVAADYGQTINYEILCNLSDRIPRKYIN</sequence>
<dbReference type="Gene3D" id="3.20.20.10">
    <property type="entry name" value="Alanine racemase"/>
    <property type="match status" value="1"/>
</dbReference>
<dbReference type="PRINTS" id="PR00992">
    <property type="entry name" value="ALARACEMASE"/>
</dbReference>
<dbReference type="SUPFAM" id="SSF50621">
    <property type="entry name" value="Alanine racemase C-terminal domain-like"/>
    <property type="match status" value="1"/>
</dbReference>
<protein>
    <recommendedName>
        <fullName evidence="4">Alanine racemase</fullName>
        <ecNumber evidence="4">5.1.1.1</ecNumber>
    </recommendedName>
</protein>
<dbReference type="SMART" id="SM01005">
    <property type="entry name" value="Ala_racemase_C"/>
    <property type="match status" value="1"/>
</dbReference>
<evidence type="ECO:0000256" key="3">
    <source>
        <dbReference type="ARBA" id="ARBA00023235"/>
    </source>
</evidence>
<dbReference type="InterPro" id="IPR009006">
    <property type="entry name" value="Ala_racemase/Decarboxylase_C"/>
</dbReference>
<evidence type="ECO:0000313" key="7">
    <source>
        <dbReference type="Proteomes" id="UP000831495"/>
    </source>
</evidence>
<name>A0ABY4P9V8_9LACO</name>
<dbReference type="Pfam" id="PF01168">
    <property type="entry name" value="Ala_racemase_N"/>
    <property type="match status" value="1"/>
</dbReference>
<dbReference type="NCBIfam" id="TIGR00492">
    <property type="entry name" value="alr"/>
    <property type="match status" value="1"/>
</dbReference>
<dbReference type="EMBL" id="CP093366">
    <property type="protein sequence ID" value="UQS82321.1"/>
    <property type="molecule type" value="Genomic_DNA"/>
</dbReference>
<dbReference type="Proteomes" id="UP000831495">
    <property type="component" value="Chromosome"/>
</dbReference>
<feature type="active site" description="Proton acceptor; specific for L-alanine" evidence="4">
    <location>
        <position position="264"/>
    </location>
</feature>
<feature type="binding site" evidence="4">
    <location>
        <position position="135"/>
    </location>
    <ligand>
        <name>substrate</name>
    </ligand>
</feature>
<dbReference type="SUPFAM" id="SSF51419">
    <property type="entry name" value="PLP-binding barrel"/>
    <property type="match status" value="1"/>
</dbReference>
<accession>A0ABY4P9V8</accession>
<comment type="catalytic activity">
    <reaction evidence="4">
        <text>L-alanine = D-alanine</text>
        <dbReference type="Rhea" id="RHEA:20249"/>
        <dbReference type="ChEBI" id="CHEBI:57416"/>
        <dbReference type="ChEBI" id="CHEBI:57972"/>
        <dbReference type="EC" id="5.1.1.1"/>
    </reaction>
</comment>
<evidence type="ECO:0000313" key="6">
    <source>
        <dbReference type="EMBL" id="UQS82321.1"/>
    </source>
</evidence>
<evidence type="ECO:0000256" key="4">
    <source>
        <dbReference type="HAMAP-Rule" id="MF_01201"/>
    </source>
</evidence>
<dbReference type="InterPro" id="IPR000821">
    <property type="entry name" value="Ala_racemase"/>
</dbReference>